<keyword evidence="1" id="KW-0813">Transport</keyword>
<feature type="transmembrane region" description="Helical" evidence="7">
    <location>
        <begin position="336"/>
        <end position="353"/>
    </location>
</feature>
<dbReference type="PANTHER" id="PTHR32063">
    <property type="match status" value="1"/>
</dbReference>
<keyword evidence="6 7" id="KW-0472">Membrane</keyword>
<dbReference type="PANTHER" id="PTHR32063:SF34">
    <property type="entry name" value="MULTIDRUG RESISTANCE PROTEIN MDTC"/>
    <property type="match status" value="1"/>
</dbReference>
<evidence type="ECO:0000313" key="9">
    <source>
        <dbReference type="Proteomes" id="UP000722111"/>
    </source>
</evidence>
<dbReference type="Proteomes" id="UP000722111">
    <property type="component" value="Unassembled WGS sequence"/>
</dbReference>
<evidence type="ECO:0000256" key="2">
    <source>
        <dbReference type="ARBA" id="ARBA00022475"/>
    </source>
</evidence>
<dbReference type="Gene3D" id="1.20.1640.10">
    <property type="entry name" value="Multidrug efflux transporter AcrB transmembrane domain"/>
    <property type="match status" value="2"/>
</dbReference>
<feature type="transmembrane region" description="Helical" evidence="7">
    <location>
        <begin position="360"/>
        <end position="381"/>
    </location>
</feature>
<evidence type="ECO:0000256" key="1">
    <source>
        <dbReference type="ARBA" id="ARBA00022448"/>
    </source>
</evidence>
<keyword evidence="9" id="KW-1185">Reference proteome</keyword>
<dbReference type="InterPro" id="IPR027463">
    <property type="entry name" value="AcrB_DN_DC_subdom"/>
</dbReference>
<dbReference type="SUPFAM" id="SSF82866">
    <property type="entry name" value="Multidrug efflux transporter AcrB transmembrane domain"/>
    <property type="match status" value="2"/>
</dbReference>
<protein>
    <submittedName>
        <fullName evidence="8">Efflux RND transporter permease subunit</fullName>
    </submittedName>
</protein>
<proteinExistence type="predicted"/>
<dbReference type="Gene3D" id="3.30.2090.10">
    <property type="entry name" value="Multidrug efflux transporter AcrB TolC docking domain, DN and DC subdomains"/>
    <property type="match status" value="2"/>
</dbReference>
<dbReference type="PRINTS" id="PR00702">
    <property type="entry name" value="ACRIFLAVINRP"/>
</dbReference>
<gene>
    <name evidence="8" type="ORF">H8F23_23730</name>
</gene>
<feature type="transmembrane region" description="Helical" evidence="7">
    <location>
        <begin position="467"/>
        <end position="490"/>
    </location>
</feature>
<name>A0ABS0BP94_9PSED</name>
<dbReference type="Gene3D" id="3.30.70.1430">
    <property type="entry name" value="Multidrug efflux transporter AcrB pore domain"/>
    <property type="match status" value="2"/>
</dbReference>
<feature type="transmembrane region" description="Helical" evidence="7">
    <location>
        <begin position="431"/>
        <end position="455"/>
    </location>
</feature>
<feature type="transmembrane region" description="Helical" evidence="7">
    <location>
        <begin position="529"/>
        <end position="548"/>
    </location>
</feature>
<evidence type="ECO:0000256" key="4">
    <source>
        <dbReference type="ARBA" id="ARBA00022692"/>
    </source>
</evidence>
<keyword evidence="5 7" id="KW-1133">Transmembrane helix</keyword>
<keyword evidence="4 7" id="KW-0812">Transmembrane</keyword>
<evidence type="ECO:0000256" key="3">
    <source>
        <dbReference type="ARBA" id="ARBA00022519"/>
    </source>
</evidence>
<dbReference type="SUPFAM" id="SSF82714">
    <property type="entry name" value="Multidrug efflux transporter AcrB TolC docking domain, DN and DC subdomains"/>
    <property type="match status" value="2"/>
</dbReference>
<keyword evidence="3" id="KW-0997">Cell inner membrane</keyword>
<dbReference type="Pfam" id="PF00873">
    <property type="entry name" value="ACR_tran"/>
    <property type="match status" value="1"/>
</dbReference>
<dbReference type="Gene3D" id="3.30.70.1320">
    <property type="entry name" value="Multidrug efflux transporter AcrB pore domain like"/>
    <property type="match status" value="1"/>
</dbReference>
<feature type="transmembrane region" description="Helical" evidence="7">
    <location>
        <begin position="954"/>
        <end position="974"/>
    </location>
</feature>
<accession>A0ABS0BP94</accession>
<dbReference type="Gene3D" id="3.30.70.1440">
    <property type="entry name" value="Multidrug efflux transporter AcrB pore domain"/>
    <property type="match status" value="1"/>
</dbReference>
<feature type="transmembrane region" description="Helical" evidence="7">
    <location>
        <begin position="908"/>
        <end position="933"/>
    </location>
</feature>
<evidence type="ECO:0000256" key="6">
    <source>
        <dbReference type="ARBA" id="ARBA00023136"/>
    </source>
</evidence>
<dbReference type="InterPro" id="IPR001036">
    <property type="entry name" value="Acrflvin-R"/>
</dbReference>
<evidence type="ECO:0000313" key="8">
    <source>
        <dbReference type="EMBL" id="MBF6036270.1"/>
    </source>
</evidence>
<feature type="transmembrane region" description="Helical" evidence="7">
    <location>
        <begin position="858"/>
        <end position="875"/>
    </location>
</feature>
<comment type="caution">
    <text evidence="8">The sequence shown here is derived from an EMBL/GenBank/DDBJ whole genome shotgun (WGS) entry which is preliminary data.</text>
</comment>
<dbReference type="EMBL" id="JACOPX010000017">
    <property type="protein sequence ID" value="MBF6036270.1"/>
    <property type="molecule type" value="Genomic_DNA"/>
</dbReference>
<keyword evidence="2" id="KW-1003">Cell membrane</keyword>
<evidence type="ECO:0000256" key="5">
    <source>
        <dbReference type="ARBA" id="ARBA00022989"/>
    </source>
</evidence>
<dbReference type="SUPFAM" id="SSF82693">
    <property type="entry name" value="Multidrug efflux transporter AcrB pore domain, PN1, PN2, PC1 and PC2 subdomains"/>
    <property type="match status" value="3"/>
</dbReference>
<dbReference type="RefSeq" id="WP_194935992.1">
    <property type="nucleotide sequence ID" value="NZ_JACOPX010000017.1"/>
</dbReference>
<organism evidence="8 9">
    <name type="scientific">Pseudomonas neuropathica</name>
    <dbReference type="NCBI Taxonomy" id="2730425"/>
    <lineage>
        <taxon>Bacteria</taxon>
        <taxon>Pseudomonadati</taxon>
        <taxon>Pseudomonadota</taxon>
        <taxon>Gammaproteobacteria</taxon>
        <taxon>Pseudomonadales</taxon>
        <taxon>Pseudomonadaceae</taxon>
        <taxon>Pseudomonas</taxon>
    </lineage>
</organism>
<sequence>MNLSGPFIKRPVATMLLSLAIMLLGGVSFGLLPVSPLPQMDFPVIVVQASLPGASPEVMASTVATPLERSFGAIAGVNTMSSRSSQGSTRVILQFDLDRDINGAAREVQAAINASRNLLPSGMRSMPTYKKVNPSQAPIMVLSLTSDVLEKGQLYDLASTILSQSLSQVQGVGEVQIGGSSLPAVRIELEPQALNQYGVALDDVRKTIADANVRRPKGSVEDGQRLWQIQANDQLEKAKDYESLIIHYADGAALRLKDVAKVSDGVEDRYNSGFFNDDAAVLLVINRQAGANIIETVNEIKAQLPALQAVLPASVKLNLAMDRSPVIKATLHEAEMTLLIAVALVILVVFLFLGNFRASLIPTLAVPVSLVGTFAVMYLYGFSLNNLSLMALILATGLVVDDAIVVLENISRHIDEGVKPMQAAYLGAKEVGFTLLSMNVSLVAVFLSILFMGGIVESLFREFSITLAAAIVVSLVVSLTLTPMLCARWLKPHTPGQENRLQRWSRRTNDWMVGKYATSLDWVLCHRRLTLLSLLITVGVNVALYVVVPKTFMPQQDTGQLIGFVRGDDGLSFSVMQPKMEIFRRAVLKDEAVESVAGFIGGSNGTNNAFMIVRLKPIKERQLSAQKVIERLRKEMPKVPGAQLMLMADQDLQFGGGREQTSSQYSYILQSADLGELRKWFPKVVAALRALPELTAIDAREGAGAQQVTLIVDRDQAKRLGVDMNMVTAVLNNAYSQRQISTIYDSLNQYQVVMEVNPKYAQDPVTLKQVQVITADGARVPLSTFAHYENSLEDDRVSHEGQFASEDISFDMAEGVTVEQGSAAIERAIAKLGLPEDVIAKMAGTADAFAATQKSQPFMILGALLAVYLVLGVLYESYIHPLTILSTLPSAGVGALLSIYALGGEFSLISLLGLFLLIGVVKKNAILMIDLALQLERHQGLSPLESIRSACLQRLRPILMTTLAAILGALPLLLGRAEGAEMRQPLGLTIIGGLIFSQVLTLYTTPVVYLYLDKLRHRFNKWRGVRTDAALETPL</sequence>
<reference evidence="8 9" key="1">
    <citation type="submission" date="2020-08" db="EMBL/GenBank/DDBJ databases">
        <title>Description of novel Pseudomonas species.</title>
        <authorList>
            <person name="Duman M."/>
            <person name="Mulet M."/>
            <person name="Altun S."/>
            <person name="Saticioglu I.B."/>
            <person name="Lalucat J."/>
            <person name="Garcia-Valdes E."/>
        </authorList>
    </citation>
    <scope>NUCLEOTIDE SEQUENCE [LARGE SCALE GENOMIC DNA]</scope>
    <source>
        <strain evidence="8 9">P155</strain>
    </source>
</reference>
<evidence type="ECO:0000256" key="7">
    <source>
        <dbReference type="SAM" id="Phobius"/>
    </source>
</evidence>
<feature type="transmembrane region" description="Helical" evidence="7">
    <location>
        <begin position="986"/>
        <end position="1012"/>
    </location>
</feature>
<feature type="transmembrane region" description="Helical" evidence="7">
    <location>
        <begin position="12"/>
        <end position="32"/>
    </location>
</feature>